<keyword evidence="2" id="KW-0732">Signal</keyword>
<dbReference type="InterPro" id="IPR013424">
    <property type="entry name" value="Ice-binding_C"/>
</dbReference>
<comment type="caution">
    <text evidence="4">The sequence shown here is derived from an EMBL/GenBank/DDBJ whole genome shotgun (WGS) entry which is preliminary data.</text>
</comment>
<gene>
    <name evidence="4" type="ORF">ACERK3_17785</name>
</gene>
<keyword evidence="1" id="KW-0812">Transmembrane</keyword>
<evidence type="ECO:0000313" key="4">
    <source>
        <dbReference type="EMBL" id="MFA9480126.1"/>
    </source>
</evidence>
<feature type="domain" description="Ice-binding protein C-terminal" evidence="3">
    <location>
        <begin position="232"/>
        <end position="254"/>
    </location>
</feature>
<feature type="transmembrane region" description="Helical" evidence="1">
    <location>
        <begin position="228"/>
        <end position="250"/>
    </location>
</feature>
<evidence type="ECO:0000256" key="1">
    <source>
        <dbReference type="SAM" id="Phobius"/>
    </source>
</evidence>
<keyword evidence="1" id="KW-0472">Membrane</keyword>
<proteinExistence type="predicted"/>
<dbReference type="RefSeq" id="WP_425347050.1">
    <property type="nucleotide sequence ID" value="NZ_JBGUBD010000016.1"/>
</dbReference>
<sequence>MMTIRHLMTTTLAASLFATAASANVTIDYSDLTLSADSYYNGSDQAGGFTSQGVHFSNDYNAAWQSWSGFAYSNVDDTETESIGSQYAAFTGSAQSGDIYAVGYGSSAVVSLPIATTVSGAYFTNTTYAAMSMIEGDAFAKQFTAEDEDWFRLTVYGLDAGGNNVGSVDLYLADFRASDPEDHYILETWEWADLTSLGEVSALTFSFASSDVGDFGMNTPAYFAMDGLTLAAIPEPGTFALLAAGSLLVMRRRRAQRARA</sequence>
<name>A0ABV4U998_9BACT</name>
<evidence type="ECO:0000313" key="5">
    <source>
        <dbReference type="Proteomes" id="UP001575105"/>
    </source>
</evidence>
<evidence type="ECO:0000259" key="3">
    <source>
        <dbReference type="Pfam" id="PF07589"/>
    </source>
</evidence>
<organism evidence="4 5">
    <name type="scientific">Natronomicrosphaera hydrolytica</name>
    <dbReference type="NCBI Taxonomy" id="3242702"/>
    <lineage>
        <taxon>Bacteria</taxon>
        <taxon>Pseudomonadati</taxon>
        <taxon>Planctomycetota</taxon>
        <taxon>Phycisphaerae</taxon>
        <taxon>Phycisphaerales</taxon>
        <taxon>Phycisphaeraceae</taxon>
        <taxon>Natronomicrosphaera</taxon>
    </lineage>
</organism>
<accession>A0ABV4U998</accession>
<keyword evidence="1" id="KW-1133">Transmembrane helix</keyword>
<dbReference type="Gene3D" id="2.60.120.1350">
    <property type="entry name" value="Protein of unknown function DUF4465"/>
    <property type="match status" value="1"/>
</dbReference>
<dbReference type="Pfam" id="PF07589">
    <property type="entry name" value="PEP-CTERM"/>
    <property type="match status" value="1"/>
</dbReference>
<protein>
    <submittedName>
        <fullName evidence="4">DUF4465 domain-containing protein</fullName>
    </submittedName>
</protein>
<dbReference type="EMBL" id="JBGUBD010000016">
    <property type="protein sequence ID" value="MFA9480126.1"/>
    <property type="molecule type" value="Genomic_DNA"/>
</dbReference>
<dbReference type="NCBIfam" id="TIGR02595">
    <property type="entry name" value="PEP_CTERM"/>
    <property type="match status" value="1"/>
</dbReference>
<feature type="chain" id="PRO_5047537773" evidence="2">
    <location>
        <begin position="24"/>
        <end position="260"/>
    </location>
</feature>
<dbReference type="Pfam" id="PF14717">
    <property type="entry name" value="DUF4465"/>
    <property type="match status" value="1"/>
</dbReference>
<evidence type="ECO:0000256" key="2">
    <source>
        <dbReference type="SAM" id="SignalP"/>
    </source>
</evidence>
<keyword evidence="5" id="KW-1185">Reference proteome</keyword>
<reference evidence="4 5" key="1">
    <citation type="submission" date="2024-08" db="EMBL/GenBank/DDBJ databases">
        <title>Whole-genome sequencing of halo(alkali)philic microorganisms from hypersaline lakes.</title>
        <authorList>
            <person name="Sorokin D.Y."/>
            <person name="Merkel A.Y."/>
            <person name="Messina E."/>
            <person name="Yakimov M."/>
        </authorList>
    </citation>
    <scope>NUCLEOTIDE SEQUENCE [LARGE SCALE GENOMIC DNA]</scope>
    <source>
        <strain evidence="4 5">AB-hyl4</strain>
    </source>
</reference>
<dbReference type="InterPro" id="IPR027828">
    <property type="entry name" value="DUF4465"/>
</dbReference>
<feature type="signal peptide" evidence="2">
    <location>
        <begin position="1"/>
        <end position="23"/>
    </location>
</feature>
<dbReference type="Proteomes" id="UP001575105">
    <property type="component" value="Unassembled WGS sequence"/>
</dbReference>